<dbReference type="EMBL" id="SLZV01000001">
    <property type="protein sequence ID" value="TCS70252.1"/>
    <property type="molecule type" value="Genomic_DNA"/>
</dbReference>
<dbReference type="CDD" id="cd03268">
    <property type="entry name" value="ABC_BcrA_bacitracin_resist"/>
    <property type="match status" value="1"/>
</dbReference>
<dbReference type="AlphaFoldDB" id="A0A4R3JUW2"/>
<proteinExistence type="inferred from homology"/>
<dbReference type="SUPFAM" id="SSF52540">
    <property type="entry name" value="P-loop containing nucleoside triphosphate hydrolases"/>
    <property type="match status" value="1"/>
</dbReference>
<dbReference type="InterPro" id="IPR003593">
    <property type="entry name" value="AAA+_ATPase"/>
</dbReference>
<keyword evidence="9" id="KW-1185">Reference proteome</keyword>
<evidence type="ECO:0000313" key="6">
    <source>
        <dbReference type="EMBL" id="GBU04127.1"/>
    </source>
</evidence>
<dbReference type="SMART" id="SM00382">
    <property type="entry name" value="AAA"/>
    <property type="match status" value="1"/>
</dbReference>
<protein>
    <submittedName>
        <fullName evidence="7">Bacitracin transport system ATP-binding protein</fullName>
    </submittedName>
</protein>
<dbReference type="Gene3D" id="3.40.50.300">
    <property type="entry name" value="P-loop containing nucleotide triphosphate hydrolases"/>
    <property type="match status" value="1"/>
</dbReference>
<dbReference type="PANTHER" id="PTHR43335:SF4">
    <property type="entry name" value="ABC TRANSPORTER, ATP-BINDING PROTEIN"/>
    <property type="match status" value="1"/>
</dbReference>
<gene>
    <name evidence="7" type="ORF">EDD74_101100</name>
    <name evidence="6" type="ORF">FAEUMB_06680</name>
</gene>
<name>A0A4R3JUW2_9FIRM</name>
<comment type="caution">
    <text evidence="7">The sequence shown here is derived from an EMBL/GenBank/DDBJ whole genome shotgun (WGS) entry which is preliminary data.</text>
</comment>
<evidence type="ECO:0000313" key="8">
    <source>
        <dbReference type="Proteomes" id="UP000294613"/>
    </source>
</evidence>
<dbReference type="GO" id="GO:0005524">
    <property type="term" value="F:ATP binding"/>
    <property type="evidence" value="ECO:0007669"/>
    <property type="project" value="UniProtKB-KW"/>
</dbReference>
<accession>A0A4R3JUW2</accession>
<dbReference type="PROSITE" id="PS00211">
    <property type="entry name" value="ABC_TRANSPORTER_1"/>
    <property type="match status" value="1"/>
</dbReference>
<evidence type="ECO:0000259" key="5">
    <source>
        <dbReference type="PROSITE" id="PS50893"/>
    </source>
</evidence>
<dbReference type="EMBL" id="BHEO01000002">
    <property type="protein sequence ID" value="GBU04127.1"/>
    <property type="molecule type" value="Genomic_DNA"/>
</dbReference>
<dbReference type="Proteomes" id="UP000294613">
    <property type="component" value="Unassembled WGS sequence"/>
</dbReference>
<dbReference type="PROSITE" id="PS50893">
    <property type="entry name" value="ABC_TRANSPORTER_2"/>
    <property type="match status" value="1"/>
</dbReference>
<dbReference type="InterPro" id="IPR017871">
    <property type="entry name" value="ABC_transporter-like_CS"/>
</dbReference>
<organism evidence="7 8">
    <name type="scientific">Faecalimonas umbilicata</name>
    <dbReference type="NCBI Taxonomy" id="1912855"/>
    <lineage>
        <taxon>Bacteria</taxon>
        <taxon>Bacillati</taxon>
        <taxon>Bacillota</taxon>
        <taxon>Clostridia</taxon>
        <taxon>Lachnospirales</taxon>
        <taxon>Lachnospiraceae</taxon>
        <taxon>Faecalimonas</taxon>
    </lineage>
</organism>
<dbReference type="Proteomes" id="UP000702954">
    <property type="component" value="Unassembled WGS sequence"/>
</dbReference>
<dbReference type="GO" id="GO:0016887">
    <property type="term" value="F:ATP hydrolysis activity"/>
    <property type="evidence" value="ECO:0007669"/>
    <property type="project" value="InterPro"/>
</dbReference>
<dbReference type="InterPro" id="IPR027417">
    <property type="entry name" value="P-loop_NTPase"/>
</dbReference>
<evidence type="ECO:0000313" key="9">
    <source>
        <dbReference type="Proteomes" id="UP000702954"/>
    </source>
</evidence>
<evidence type="ECO:0000256" key="4">
    <source>
        <dbReference type="ARBA" id="ARBA00022840"/>
    </source>
</evidence>
<dbReference type="Pfam" id="PF00005">
    <property type="entry name" value="ABC_tran"/>
    <property type="match status" value="1"/>
</dbReference>
<evidence type="ECO:0000256" key="3">
    <source>
        <dbReference type="ARBA" id="ARBA00022741"/>
    </source>
</evidence>
<reference evidence="7 8" key="2">
    <citation type="submission" date="2019-03" db="EMBL/GenBank/DDBJ databases">
        <title>Genomic Encyclopedia of Type Strains, Phase IV (KMG-IV): sequencing the most valuable type-strain genomes for metagenomic binning, comparative biology and taxonomic classification.</title>
        <authorList>
            <person name="Goeker M."/>
        </authorList>
    </citation>
    <scope>NUCLEOTIDE SEQUENCE [LARGE SCALE GENOMIC DNA]</scope>
    <source>
        <strain evidence="7 8">DSM 103426</strain>
    </source>
</reference>
<evidence type="ECO:0000256" key="1">
    <source>
        <dbReference type="ARBA" id="ARBA00005417"/>
    </source>
</evidence>
<reference evidence="6 9" key="1">
    <citation type="journal article" date="2018" name="Int. J. Syst. Evol. Microbiol.">
        <title>Draft Genome Sequence of Faecalimonas umbilicata JCM 30896T, an Acetate-Producing Bacterium Isolated from Human Feces.</title>
        <authorList>
            <person name="Sakamoto M."/>
            <person name="Ikeyama N."/>
            <person name="Yuki M."/>
            <person name="Ohkuma M."/>
        </authorList>
    </citation>
    <scope>NUCLEOTIDE SEQUENCE [LARGE SCALE GENOMIC DNA]</scope>
    <source>
        <strain evidence="6 9">EGH7</strain>
    </source>
</reference>
<keyword evidence="3" id="KW-0547">Nucleotide-binding</keyword>
<dbReference type="InterPro" id="IPR003439">
    <property type="entry name" value="ABC_transporter-like_ATP-bd"/>
</dbReference>
<dbReference type="PANTHER" id="PTHR43335">
    <property type="entry name" value="ABC TRANSPORTER, ATP-BINDING PROTEIN"/>
    <property type="match status" value="1"/>
</dbReference>
<keyword evidence="2" id="KW-0813">Transport</keyword>
<comment type="similarity">
    <text evidence="1">Belongs to the ABC transporter superfamily.</text>
</comment>
<sequence length="242" mass="26928">MKEFVIETRKLTKCYGEQTVVKEVDLHVRKGEIYGLLGRNGAGKTTLMKMLLGLTPETSGEVEVFGRKLRGQEKQIYPQIGAMIEAPGFYPNLTGTENLEIFARLRGMKREQTVKRALAVVGLPYRDKKLFGNYSLGMKQRLGIANAILHDPKLLILDEPMNGLDPIGIAEMRGFLVKLSREQGKTILISSHILSEIELVADRVGIMDHGALLAQKNMKELKKGEETLETYFRNVTGGVGIA</sequence>
<keyword evidence="4 7" id="KW-0067">ATP-binding</keyword>
<evidence type="ECO:0000313" key="7">
    <source>
        <dbReference type="EMBL" id="TCS70252.1"/>
    </source>
</evidence>
<feature type="domain" description="ABC transporter" evidence="5">
    <location>
        <begin position="6"/>
        <end position="234"/>
    </location>
</feature>
<evidence type="ECO:0000256" key="2">
    <source>
        <dbReference type="ARBA" id="ARBA00022448"/>
    </source>
</evidence>